<dbReference type="InterPro" id="IPR005545">
    <property type="entry name" value="YCII"/>
</dbReference>
<dbReference type="GeneID" id="82267272"/>
<dbReference type="STRING" id="436515.GCA_001752345_05664"/>
<dbReference type="Pfam" id="PF03795">
    <property type="entry name" value="YCII"/>
    <property type="match status" value="1"/>
</dbReference>
<dbReference type="InterPro" id="IPR011008">
    <property type="entry name" value="Dimeric_a/b-barrel"/>
</dbReference>
<dbReference type="OrthoDB" id="9807535at2"/>
<gene>
    <name evidence="2" type="ORF">CKY39_23365</name>
</gene>
<dbReference type="RefSeq" id="WP_070062632.1">
    <property type="nucleotide sequence ID" value="NZ_BKDH01000001.1"/>
</dbReference>
<evidence type="ECO:0000313" key="2">
    <source>
        <dbReference type="EMBL" id="ATA55843.1"/>
    </source>
</evidence>
<dbReference type="PANTHER" id="PTHR35174:SF3">
    <property type="entry name" value="BLL7171 PROTEIN"/>
    <property type="match status" value="1"/>
</dbReference>
<accession>A0A1E7TTC6</accession>
<evidence type="ECO:0000313" key="3">
    <source>
        <dbReference type="Proteomes" id="UP000217154"/>
    </source>
</evidence>
<comment type="similarity">
    <text evidence="1">Belongs to the YciI family.</text>
</comment>
<dbReference type="PANTHER" id="PTHR35174">
    <property type="entry name" value="BLL7171 PROTEIN-RELATED"/>
    <property type="match status" value="1"/>
</dbReference>
<evidence type="ECO:0000256" key="1">
    <source>
        <dbReference type="ARBA" id="ARBA00007689"/>
    </source>
</evidence>
<dbReference type="Gene3D" id="3.30.70.1060">
    <property type="entry name" value="Dimeric alpha+beta barrel"/>
    <property type="match status" value="1"/>
</dbReference>
<dbReference type="SUPFAM" id="SSF54909">
    <property type="entry name" value="Dimeric alpha+beta barrel"/>
    <property type="match status" value="1"/>
</dbReference>
<reference evidence="2 3" key="1">
    <citation type="submission" date="2017-09" db="EMBL/GenBank/DDBJ databases">
        <title>The diverse metabolic capabilities of V. boronicumulans make it an excellent choice for continued studies on novel biodegradation.</title>
        <authorList>
            <person name="Sun S."/>
        </authorList>
    </citation>
    <scope>NUCLEOTIDE SEQUENCE [LARGE SCALE GENOMIC DNA]</scope>
    <source>
        <strain evidence="2 3">J1</strain>
    </source>
</reference>
<proteinExistence type="inferred from homology"/>
<sequence>MLYSILIYGSEAAAAGWAPEVEDEMLERHTDLRDELQAAGRLGTVLRLMPDTATTVRHAGAAHPLVTDGPFAETKEQLMGIYIVECESLEDARHAARRLDFEGGVFEIRPVTWYDPGVIAPRIPQV</sequence>
<dbReference type="KEGG" id="vbo:CKY39_23365"/>
<dbReference type="AlphaFoldDB" id="A0A1E7TTC6"/>
<name>A0A1E7TTC6_9BURK</name>
<dbReference type="Proteomes" id="UP000217154">
    <property type="component" value="Chromosome"/>
</dbReference>
<organism evidence="2 3">
    <name type="scientific">Variovorax boronicumulans</name>
    <dbReference type="NCBI Taxonomy" id="436515"/>
    <lineage>
        <taxon>Bacteria</taxon>
        <taxon>Pseudomonadati</taxon>
        <taxon>Pseudomonadota</taxon>
        <taxon>Betaproteobacteria</taxon>
        <taxon>Burkholderiales</taxon>
        <taxon>Comamonadaceae</taxon>
        <taxon>Variovorax</taxon>
    </lineage>
</organism>
<dbReference type="EMBL" id="CP023284">
    <property type="protein sequence ID" value="ATA55843.1"/>
    <property type="molecule type" value="Genomic_DNA"/>
</dbReference>
<protein>
    <submittedName>
        <fullName evidence="2">Uncharacterized protein</fullName>
    </submittedName>
</protein>